<sequence length="335" mass="38686">MTKVAVVILNWNGKKLLEKYLPSVIEHSQQAQIIVADNASTDDSIAFLKENYPHIRIIQNKENLGFAQGYNQALSQVDAEYYVLLNSDVEVTENWISGIIDLMDKDPKIACCQPKLMSFENRDEFEYAGAAGGFIDYLGYPFCRGRVFNHLEQDKGQYDDVKEIFWATGAAMFVRASLYQSFGGLDKDFFAHQEEIDLCWRLKNAGYKIFYYPNSVCYHLGGASLNKTSPFKTFLNFRNNLYLLYKNLPLHQQFKVLSIRFILDILAAFSFLFQGKAGEFKAVFRAYKAFFKNRNLIKAKRTLILNPNIKEIYPQSIVANYYLKGKKKFSQLNFH</sequence>
<accession>A0A644U280</accession>
<dbReference type="CDD" id="cd04186">
    <property type="entry name" value="GT_2_like_c"/>
    <property type="match status" value="1"/>
</dbReference>
<evidence type="ECO:0000259" key="4">
    <source>
        <dbReference type="Pfam" id="PF00535"/>
    </source>
</evidence>
<dbReference type="PANTHER" id="PTHR43179:SF12">
    <property type="entry name" value="GALACTOFURANOSYLTRANSFERASE GLFT2"/>
    <property type="match status" value="1"/>
</dbReference>
<proteinExistence type="inferred from homology"/>
<dbReference type="SUPFAM" id="SSF53448">
    <property type="entry name" value="Nucleotide-diphospho-sugar transferases"/>
    <property type="match status" value="1"/>
</dbReference>
<name>A0A644U280_9ZZZZ</name>
<dbReference type="Gene3D" id="3.90.550.10">
    <property type="entry name" value="Spore Coat Polysaccharide Biosynthesis Protein SpsA, Chain A"/>
    <property type="match status" value="1"/>
</dbReference>
<feature type="domain" description="Glycosyltransferase 2-like" evidence="4">
    <location>
        <begin position="6"/>
        <end position="128"/>
    </location>
</feature>
<reference evidence="5" key="1">
    <citation type="submission" date="2019-08" db="EMBL/GenBank/DDBJ databases">
        <authorList>
            <person name="Kucharzyk K."/>
            <person name="Murdoch R.W."/>
            <person name="Higgins S."/>
            <person name="Loffler F."/>
        </authorList>
    </citation>
    <scope>NUCLEOTIDE SEQUENCE</scope>
</reference>
<keyword evidence="2" id="KW-0328">Glycosyltransferase</keyword>
<evidence type="ECO:0000313" key="5">
    <source>
        <dbReference type="EMBL" id="MPL73366.1"/>
    </source>
</evidence>
<comment type="similarity">
    <text evidence="1">Belongs to the glycosyltransferase 2 family.</text>
</comment>
<keyword evidence="3" id="KW-0808">Transferase</keyword>
<comment type="caution">
    <text evidence="5">The sequence shown here is derived from an EMBL/GenBank/DDBJ whole genome shotgun (WGS) entry which is preliminary data.</text>
</comment>
<evidence type="ECO:0000256" key="3">
    <source>
        <dbReference type="ARBA" id="ARBA00022679"/>
    </source>
</evidence>
<protein>
    <recommendedName>
        <fullName evidence="4">Glycosyltransferase 2-like domain-containing protein</fullName>
    </recommendedName>
</protein>
<dbReference type="AlphaFoldDB" id="A0A644U280"/>
<dbReference type="Pfam" id="PF00535">
    <property type="entry name" value="Glycos_transf_2"/>
    <property type="match status" value="1"/>
</dbReference>
<dbReference type="InterPro" id="IPR001173">
    <property type="entry name" value="Glyco_trans_2-like"/>
</dbReference>
<gene>
    <name evidence="5" type="ORF">SDC9_19165</name>
</gene>
<evidence type="ECO:0000256" key="1">
    <source>
        <dbReference type="ARBA" id="ARBA00006739"/>
    </source>
</evidence>
<dbReference type="GO" id="GO:0016757">
    <property type="term" value="F:glycosyltransferase activity"/>
    <property type="evidence" value="ECO:0007669"/>
    <property type="project" value="UniProtKB-KW"/>
</dbReference>
<organism evidence="5">
    <name type="scientific">bioreactor metagenome</name>
    <dbReference type="NCBI Taxonomy" id="1076179"/>
    <lineage>
        <taxon>unclassified sequences</taxon>
        <taxon>metagenomes</taxon>
        <taxon>ecological metagenomes</taxon>
    </lineage>
</organism>
<evidence type="ECO:0000256" key="2">
    <source>
        <dbReference type="ARBA" id="ARBA00022676"/>
    </source>
</evidence>
<dbReference type="PANTHER" id="PTHR43179">
    <property type="entry name" value="RHAMNOSYLTRANSFERASE WBBL"/>
    <property type="match status" value="1"/>
</dbReference>
<dbReference type="EMBL" id="VSSQ01000072">
    <property type="protein sequence ID" value="MPL73366.1"/>
    <property type="molecule type" value="Genomic_DNA"/>
</dbReference>
<dbReference type="InterPro" id="IPR029044">
    <property type="entry name" value="Nucleotide-diphossugar_trans"/>
</dbReference>